<dbReference type="Gene3D" id="2.30.30.40">
    <property type="entry name" value="SH3 Domains"/>
    <property type="match status" value="1"/>
</dbReference>
<comment type="caution">
    <text evidence="2">The sequence shown here is derived from an EMBL/GenBank/DDBJ whole genome shotgun (WGS) entry which is preliminary data.</text>
</comment>
<dbReference type="InterPro" id="IPR025965">
    <property type="entry name" value="FlgD/Vpr_Ig-like"/>
</dbReference>
<gene>
    <name evidence="2" type="ORF">HHU08_20115</name>
</gene>
<dbReference type="PANTHER" id="PTHR30032:SF4">
    <property type="entry name" value="AMIDASE ENHANCER"/>
    <property type="match status" value="1"/>
</dbReference>
<evidence type="ECO:0000313" key="2">
    <source>
        <dbReference type="EMBL" id="NMO79262.1"/>
    </source>
</evidence>
<dbReference type="Proteomes" id="UP000588491">
    <property type="component" value="Unassembled WGS sequence"/>
</dbReference>
<feature type="domain" description="SH3b" evidence="1">
    <location>
        <begin position="918"/>
        <end position="980"/>
    </location>
</feature>
<dbReference type="NCBIfam" id="TIGR02669">
    <property type="entry name" value="SpoIID_LytB"/>
    <property type="match status" value="1"/>
</dbReference>
<dbReference type="Pfam" id="PF08486">
    <property type="entry name" value="SpoIID"/>
    <property type="match status" value="1"/>
</dbReference>
<evidence type="ECO:0000313" key="3">
    <source>
        <dbReference type="Proteomes" id="UP000588491"/>
    </source>
</evidence>
<dbReference type="GO" id="GO:0030435">
    <property type="term" value="P:sporulation resulting in formation of a cellular spore"/>
    <property type="evidence" value="ECO:0007669"/>
    <property type="project" value="InterPro"/>
</dbReference>
<proteinExistence type="predicted"/>
<dbReference type="RefSeq" id="WP_016205201.1">
    <property type="nucleotide sequence ID" value="NZ_JABBPK010000001.1"/>
</dbReference>
<protein>
    <submittedName>
        <fullName evidence="2">SpoIID/LytB domain-containing protein</fullName>
    </submittedName>
</protein>
<organism evidence="2 3">
    <name type="scientific">Niallia alba</name>
    <dbReference type="NCBI Taxonomy" id="2729105"/>
    <lineage>
        <taxon>Bacteria</taxon>
        <taxon>Bacillati</taxon>
        <taxon>Bacillota</taxon>
        <taxon>Bacilli</taxon>
        <taxon>Bacillales</taxon>
        <taxon>Bacillaceae</taxon>
        <taxon>Niallia</taxon>
    </lineage>
</organism>
<dbReference type="InterPro" id="IPR013486">
    <property type="entry name" value="SpoIID/LytB"/>
</dbReference>
<dbReference type="InterPro" id="IPR051922">
    <property type="entry name" value="Bact_Sporulation_Assoc"/>
</dbReference>
<dbReference type="PROSITE" id="PS51781">
    <property type="entry name" value="SH3B"/>
    <property type="match status" value="1"/>
</dbReference>
<dbReference type="Gene3D" id="2.60.40.4070">
    <property type="match status" value="5"/>
</dbReference>
<name>A0A7Y0PNM7_9BACI</name>
<dbReference type="EMBL" id="JABBPK010000001">
    <property type="protein sequence ID" value="NMO79262.1"/>
    <property type="molecule type" value="Genomic_DNA"/>
</dbReference>
<dbReference type="SMART" id="SM00287">
    <property type="entry name" value="SH3b"/>
    <property type="match status" value="1"/>
</dbReference>
<dbReference type="InterPro" id="IPR013693">
    <property type="entry name" value="SpoIID/LytB_N"/>
</dbReference>
<dbReference type="AlphaFoldDB" id="A0A7Y0PNM7"/>
<evidence type="ECO:0000259" key="1">
    <source>
        <dbReference type="PROSITE" id="PS51781"/>
    </source>
</evidence>
<dbReference type="PANTHER" id="PTHR30032">
    <property type="entry name" value="N-ACETYLMURAMOYL-L-ALANINE AMIDASE-RELATED"/>
    <property type="match status" value="1"/>
</dbReference>
<dbReference type="Pfam" id="PF13860">
    <property type="entry name" value="FlgD_ig"/>
    <property type="match status" value="3"/>
</dbReference>
<dbReference type="InterPro" id="IPR003646">
    <property type="entry name" value="SH3-like_bac-type"/>
</dbReference>
<dbReference type="GO" id="GO:0030288">
    <property type="term" value="C:outer membrane-bounded periplasmic space"/>
    <property type="evidence" value="ECO:0007669"/>
    <property type="project" value="TreeGrafter"/>
</dbReference>
<dbReference type="Pfam" id="PF08239">
    <property type="entry name" value="SH3_3"/>
    <property type="match status" value="1"/>
</dbReference>
<accession>A0A7Y0PNM7</accession>
<reference evidence="2 3" key="1">
    <citation type="submission" date="2020-04" db="EMBL/GenBank/DDBJ databases">
        <title>Bacillus sp. UniB3 isolated from commercial digestive syrup.</title>
        <authorList>
            <person name="Thorat V."/>
            <person name="Kirdat K."/>
            <person name="Tiwarekar B."/>
            <person name="Yadav A."/>
        </authorList>
    </citation>
    <scope>NUCLEOTIDE SEQUENCE [LARGE SCALE GENOMIC DNA]</scope>
    <source>
        <strain evidence="2 3">UniB3</strain>
    </source>
</reference>
<keyword evidence="3" id="KW-1185">Reference proteome</keyword>
<sequence length="980" mass="107523">MLKKLLSMLLSFVLLISILPIFEHNAYASVNEPQVHVKLKNYLGNKTQVTLKPSGTYKTIDGKVSLNSNTEYILKLEQSQLKLYQGSKSIYQSTSFTLASSDSDSSLSINNRSYKGSFEFIMETISGKNYIRPINTVGMEDYLKGVVPREMPALWDLEALKAQAVAARTYSWNYGGQTITDTINHQVYGGLTDSHPNSNKAVDSTTGQVLKYNGKLISAVFSASNGGVMEAAKNVWGYEYGYLKNELDPYDTSFNWDFSLQKTQIDMKDKDLVKPDTWWKNASEKDSKIISLIKTWLNNNGYKDKDIKIVSIPTLSFNNPSSTKRVTTGSITVQFYVKDIKDKDGKLILQEVKQTNVAASRVRAMIGIDNVKSYLITKSSSNSTAHSIAGKGYGHGVGLSQYGANNRAKAGQKYNEILAFYYPGAKLVTEYTQTDISAPVIKDIKASFVNSNDNVRISFNINKAATVIVRIKDSTGKIVSTLLNNKSLNAGSYSYTADASSWSNGSYTTEVIATNSNNQTTSSSAIVQVSKVEAPTISSISTKYDSDPNRIVVSFKGNQPTKTTVIIKDNNNKVIKTLASNQSIAVGTTSYNWDVSNVNNGNYTLEITSVNSVGKSSSAKQNFTLKKAEIVAPSIKDIKTSYTASNNQVKVSFHVDQTAKTTVELKDSNNKVIKTLASDESKAAGTRTYNWDVSKVNNGTYTVAITSTNNSGQKKTATQKFTLQKPTAPTIKDIKTNYTASNNQMKISFNVNQTTKTTVQIKDNKNKVIKTLANNQSIATGTRTYNWDVSKVNNGTYTVSVTSTNTSGQKKTANQKFTLKKAIAPTIKEMKTSYDTSGNKIKVSFHVNQASTTTVKIVNGKNKVVKTLASNKSIKAGIHSYTWNVGNASDGSYTVSIESVNGSKLKKTATKKFTLYKVKTGTVKATNLNIRQKPNASSKKVGSIPNNKKITIFEKSGAWYKIKYGKVTGYVSVQYVKNVK</sequence>